<proteinExistence type="predicted"/>
<protein>
    <submittedName>
        <fullName evidence="2">Uncharacterized protein</fullName>
    </submittedName>
</protein>
<dbReference type="Proteomes" id="UP000215914">
    <property type="component" value="Chromosome 13"/>
</dbReference>
<reference evidence="1" key="3">
    <citation type="submission" date="2020-06" db="EMBL/GenBank/DDBJ databases">
        <title>Helianthus annuus Genome sequencing and assembly Release 2.</title>
        <authorList>
            <person name="Gouzy J."/>
            <person name="Langlade N."/>
            <person name="Munos S."/>
        </authorList>
    </citation>
    <scope>NUCLEOTIDE SEQUENCE</scope>
    <source>
        <tissue evidence="1">Leaves</tissue>
    </source>
</reference>
<reference evidence="1 3" key="1">
    <citation type="journal article" date="2017" name="Nature">
        <title>The sunflower genome provides insights into oil metabolism, flowering and Asterid evolution.</title>
        <authorList>
            <person name="Badouin H."/>
            <person name="Gouzy J."/>
            <person name="Grassa C.J."/>
            <person name="Murat F."/>
            <person name="Staton S.E."/>
            <person name="Cottret L."/>
            <person name="Lelandais-Briere C."/>
            <person name="Owens G.L."/>
            <person name="Carrere S."/>
            <person name="Mayjonade B."/>
            <person name="Legrand L."/>
            <person name="Gill N."/>
            <person name="Kane N.C."/>
            <person name="Bowers J.E."/>
            <person name="Hubner S."/>
            <person name="Bellec A."/>
            <person name="Berard A."/>
            <person name="Berges H."/>
            <person name="Blanchet N."/>
            <person name="Boniface M.C."/>
            <person name="Brunel D."/>
            <person name="Catrice O."/>
            <person name="Chaidir N."/>
            <person name="Claudel C."/>
            <person name="Donnadieu C."/>
            <person name="Faraut T."/>
            <person name="Fievet G."/>
            <person name="Helmstetter N."/>
            <person name="King M."/>
            <person name="Knapp S.J."/>
            <person name="Lai Z."/>
            <person name="Le Paslier M.C."/>
            <person name="Lippi Y."/>
            <person name="Lorenzon L."/>
            <person name="Mandel J.R."/>
            <person name="Marage G."/>
            <person name="Marchand G."/>
            <person name="Marquand E."/>
            <person name="Bret-Mestries E."/>
            <person name="Morien E."/>
            <person name="Nambeesan S."/>
            <person name="Nguyen T."/>
            <person name="Pegot-Espagnet P."/>
            <person name="Pouilly N."/>
            <person name="Raftis F."/>
            <person name="Sallet E."/>
            <person name="Schiex T."/>
            <person name="Thomas J."/>
            <person name="Vandecasteele C."/>
            <person name="Vares D."/>
            <person name="Vear F."/>
            <person name="Vautrin S."/>
            <person name="Crespi M."/>
            <person name="Mangin B."/>
            <person name="Burke J.M."/>
            <person name="Salse J."/>
            <person name="Munos S."/>
            <person name="Vincourt P."/>
            <person name="Rieseberg L.H."/>
            <person name="Langlade N.B."/>
        </authorList>
    </citation>
    <scope>NUCLEOTIDE SEQUENCE [LARGE SCALE GENOMIC DNA]</scope>
    <source>
        <strain evidence="3">cv. SF193</strain>
        <tissue evidence="1">Leaves</tissue>
    </source>
</reference>
<gene>
    <name evidence="2" type="ORF">HannXRQ_Chr13g0414261</name>
    <name evidence="1" type="ORF">HanXRQr2_Chr13g0603591</name>
</gene>
<organism evidence="2 3">
    <name type="scientific">Helianthus annuus</name>
    <name type="common">Common sunflower</name>
    <dbReference type="NCBI Taxonomy" id="4232"/>
    <lineage>
        <taxon>Eukaryota</taxon>
        <taxon>Viridiplantae</taxon>
        <taxon>Streptophyta</taxon>
        <taxon>Embryophyta</taxon>
        <taxon>Tracheophyta</taxon>
        <taxon>Spermatophyta</taxon>
        <taxon>Magnoliopsida</taxon>
        <taxon>eudicotyledons</taxon>
        <taxon>Gunneridae</taxon>
        <taxon>Pentapetalae</taxon>
        <taxon>asterids</taxon>
        <taxon>campanulids</taxon>
        <taxon>Asterales</taxon>
        <taxon>Asteraceae</taxon>
        <taxon>Asteroideae</taxon>
        <taxon>Heliantheae alliance</taxon>
        <taxon>Heliantheae</taxon>
        <taxon>Helianthus</taxon>
    </lineage>
</organism>
<reference evidence="2" key="2">
    <citation type="submission" date="2017-02" db="EMBL/GenBank/DDBJ databases">
        <title>Sunflower complete genome.</title>
        <authorList>
            <person name="Langlade N."/>
            <person name="Munos S."/>
        </authorList>
    </citation>
    <scope>NUCLEOTIDE SEQUENCE [LARGE SCALE GENOMIC DNA]</scope>
    <source>
        <tissue evidence="2">Leaves</tissue>
    </source>
</reference>
<sequence>MFIAKNKNLLSTTIVLQKVKQPTTLSFKPNHNFRSPQTITTNHWLNQNKTSSPYFSLSSPPTIHTTTACHNLLHKKWVTGKLVVA</sequence>
<dbReference type="EMBL" id="CM007902">
    <property type="protein sequence ID" value="OTG02544.1"/>
    <property type="molecule type" value="Genomic_DNA"/>
</dbReference>
<evidence type="ECO:0000313" key="2">
    <source>
        <dbReference type="EMBL" id="OTG02544.1"/>
    </source>
</evidence>
<evidence type="ECO:0000313" key="3">
    <source>
        <dbReference type="Proteomes" id="UP000215914"/>
    </source>
</evidence>
<name>A0A251SV02_HELAN</name>
<dbReference type="Gramene" id="mRNA:HanXRQr2_Chr13g0603591">
    <property type="protein sequence ID" value="CDS:HanXRQr2_Chr13g0603591.1"/>
    <property type="gene ID" value="HanXRQr2_Chr13g0603591"/>
</dbReference>
<dbReference type="InParanoid" id="A0A251SV02"/>
<dbReference type="EMBL" id="MNCJ02000328">
    <property type="protein sequence ID" value="KAF5774690.1"/>
    <property type="molecule type" value="Genomic_DNA"/>
</dbReference>
<keyword evidence="3" id="KW-1185">Reference proteome</keyword>
<evidence type="ECO:0000313" key="1">
    <source>
        <dbReference type="EMBL" id="KAF5774690.1"/>
    </source>
</evidence>
<dbReference type="AlphaFoldDB" id="A0A251SV02"/>
<accession>A0A251SV02</accession>